<sequence>MEIFGENGLKHFLLCNKVHYSKELLRFLCTYNVISEIKSEWVRVYDETFVNEFLIKPLEKWRPIFSALQEYLESDKNTFHPRKVTEIQPFKLTVPKPRSVLIPEIVIPEMQKMRNPPPSTYNQPPEISLLETEKFKNRQKIENLKIQSNKLQPRCSGVTCSDAKVMKNQNQCNLEKISTVSLEDISKSRKKINFPISLESHRTNSYKRNNLSVLNKTAVVNTNAVTILREWKLYSDREKEQRQKLFQLESGAFTDVAFNAWKEEEEMKMKINQLKQVERNRLNVMISHEASLAAKFNLSSKRQIEANELKVEKRAKLMELLNEKKLEQERMNKIAKVIASSHENAKIAKKEVMKKKRKLASEILKESKQLLHEAEIKAQEENKIKRELIAKIQAEESSAIMTKPHNVKQIDLCNTPGHGLLNEMSIIELRERLIQLKINKQCELNKKRDEIISDKEQKTKILSELLNRIGKHRSVKTMAKVKKMYDNLENNSVNNCKFSKEDIYKNDPSLQEMLNYLNKQKAERQNNIKNDQSRIFRKYVNKGVKNKGNQFTRTFWDELERQREKRSCIETGSTHHPSQHLITSLTA</sequence>
<evidence type="ECO:0000256" key="2">
    <source>
        <dbReference type="SAM" id="MobiDB-lite"/>
    </source>
</evidence>
<name>A0A4Z2CV86_SCHJA</name>
<keyword evidence="3" id="KW-0282">Flagellum</keyword>
<gene>
    <name evidence="3" type="ORF">EWB00_007273</name>
</gene>
<organism evidence="3 4">
    <name type="scientific">Schistosoma japonicum</name>
    <name type="common">Blood fluke</name>
    <dbReference type="NCBI Taxonomy" id="6182"/>
    <lineage>
        <taxon>Eukaryota</taxon>
        <taxon>Metazoa</taxon>
        <taxon>Spiralia</taxon>
        <taxon>Lophotrochozoa</taxon>
        <taxon>Platyhelminthes</taxon>
        <taxon>Trematoda</taxon>
        <taxon>Digenea</taxon>
        <taxon>Strigeidida</taxon>
        <taxon>Schistosomatoidea</taxon>
        <taxon>Schistosomatidae</taxon>
        <taxon>Schistosoma</taxon>
    </lineage>
</organism>
<proteinExistence type="predicted"/>
<feature type="compositionally biased region" description="Polar residues" evidence="2">
    <location>
        <begin position="570"/>
        <end position="587"/>
    </location>
</feature>
<dbReference type="InterPro" id="IPR039341">
    <property type="entry name" value="CFAP99"/>
</dbReference>
<dbReference type="EMBL" id="SKCS01000414">
    <property type="protein sequence ID" value="TNN08171.1"/>
    <property type="molecule type" value="Genomic_DNA"/>
</dbReference>
<dbReference type="PANTHER" id="PTHR34649">
    <property type="entry name" value="CILIA- AND FLAGELLA-ASSOCIATED PROTEIN 99"/>
    <property type="match status" value="1"/>
</dbReference>
<comment type="caution">
    <text evidence="3">The sequence shown here is derived from an EMBL/GenBank/DDBJ whole genome shotgun (WGS) entry which is preliminary data.</text>
</comment>
<protein>
    <submittedName>
        <fullName evidence="3">Cilia-and flagella-associated protein isoform 2</fullName>
    </submittedName>
</protein>
<keyword evidence="1" id="KW-0175">Coiled coil</keyword>
<feature type="coiled-coil region" evidence="1">
    <location>
        <begin position="364"/>
        <end position="391"/>
    </location>
</feature>
<dbReference type="Proteomes" id="UP000311919">
    <property type="component" value="Unassembled WGS sequence"/>
</dbReference>
<keyword evidence="3" id="KW-0969">Cilium</keyword>
<dbReference type="PANTHER" id="PTHR34649:SF1">
    <property type="entry name" value="CILIA- AND FLAGELLA-ASSOCIATED PROTEIN 99"/>
    <property type="match status" value="1"/>
</dbReference>
<feature type="region of interest" description="Disordered" evidence="2">
    <location>
        <begin position="568"/>
        <end position="587"/>
    </location>
</feature>
<dbReference type="AlphaFoldDB" id="A0A4Z2CV86"/>
<accession>A0A4Z2CV86</accession>
<evidence type="ECO:0000313" key="3">
    <source>
        <dbReference type="EMBL" id="TNN08171.1"/>
    </source>
</evidence>
<evidence type="ECO:0000256" key="1">
    <source>
        <dbReference type="SAM" id="Coils"/>
    </source>
</evidence>
<dbReference type="STRING" id="6182.A0A4Z2CV86"/>
<keyword evidence="4" id="KW-1185">Reference proteome</keyword>
<reference evidence="3 4" key="1">
    <citation type="submission" date="2019-03" db="EMBL/GenBank/DDBJ databases">
        <title>An improved genome assembly of the fluke Schistosoma japonicum.</title>
        <authorList>
            <person name="Hu W."/>
            <person name="Luo F."/>
            <person name="Yin M."/>
            <person name="Mo X."/>
            <person name="Sun C."/>
            <person name="Wu Q."/>
            <person name="Zhu B."/>
            <person name="Xiang M."/>
            <person name="Wang J."/>
            <person name="Wang Y."/>
            <person name="Zhang T."/>
            <person name="Xu B."/>
            <person name="Zheng H."/>
            <person name="Feng Z."/>
        </authorList>
    </citation>
    <scope>NUCLEOTIDE SEQUENCE [LARGE SCALE GENOMIC DNA]</scope>
    <source>
        <strain evidence="3">HuSjv2</strain>
        <tissue evidence="3">Worms</tissue>
    </source>
</reference>
<evidence type="ECO:0000313" key="4">
    <source>
        <dbReference type="Proteomes" id="UP000311919"/>
    </source>
</evidence>
<dbReference type="OrthoDB" id="10262255at2759"/>
<keyword evidence="3" id="KW-0966">Cell projection</keyword>